<proteinExistence type="predicted"/>
<feature type="domain" description="PhnB-like" evidence="1">
    <location>
        <begin position="6"/>
        <end position="114"/>
    </location>
</feature>
<reference evidence="2" key="1">
    <citation type="submission" date="2020-05" db="EMBL/GenBank/DDBJ databases">
        <authorList>
            <person name="Chiriac C."/>
            <person name="Salcher M."/>
            <person name="Ghai R."/>
            <person name="Kavagutti S V."/>
        </authorList>
    </citation>
    <scope>NUCLEOTIDE SEQUENCE</scope>
</reference>
<dbReference type="InterPro" id="IPR029068">
    <property type="entry name" value="Glyas_Bleomycin-R_OHBP_Dase"/>
</dbReference>
<evidence type="ECO:0000259" key="1">
    <source>
        <dbReference type="Pfam" id="PF06983"/>
    </source>
</evidence>
<dbReference type="Pfam" id="PF06983">
    <property type="entry name" value="3-dmu-9_3-mt"/>
    <property type="match status" value="1"/>
</dbReference>
<dbReference type="Gene3D" id="3.10.180.10">
    <property type="entry name" value="2,3-Dihydroxybiphenyl 1,2-Dioxygenase, domain 1"/>
    <property type="match status" value="1"/>
</dbReference>
<protein>
    <submittedName>
        <fullName evidence="2">Unannotated protein</fullName>
    </submittedName>
</protein>
<accession>A0A6J6P520</accession>
<dbReference type="InterPro" id="IPR009725">
    <property type="entry name" value="3_dmu_93_MTrfase"/>
</dbReference>
<evidence type="ECO:0000313" key="2">
    <source>
        <dbReference type="EMBL" id="CAB4691703.1"/>
    </source>
</evidence>
<dbReference type="PANTHER" id="PTHR33990">
    <property type="entry name" value="PROTEIN YJDN-RELATED"/>
    <property type="match status" value="1"/>
</dbReference>
<gene>
    <name evidence="2" type="ORF">UFOPK2576_00462</name>
</gene>
<organism evidence="2">
    <name type="scientific">freshwater metagenome</name>
    <dbReference type="NCBI Taxonomy" id="449393"/>
    <lineage>
        <taxon>unclassified sequences</taxon>
        <taxon>metagenomes</taxon>
        <taxon>ecological metagenomes</taxon>
    </lineage>
</organism>
<dbReference type="AlphaFoldDB" id="A0A6J6P520"/>
<dbReference type="InterPro" id="IPR028973">
    <property type="entry name" value="PhnB-like"/>
</dbReference>
<dbReference type="CDD" id="cd06588">
    <property type="entry name" value="PhnB_like"/>
    <property type="match status" value="1"/>
</dbReference>
<sequence>MSTPSKLKTFLWFQNDLEEALNFYKATFRDVVVREENRMQPGAPLFTADFTIFDHEFIGMSIEGGPKFNESISLSIQCDGQAEVDRLWDAITKEGEAGQCGWCKDKWGVSWQITPIQMGEYLGNSNPEIAGKNWQALRSMKKIVLSEFVK</sequence>
<name>A0A6J6P520_9ZZZZ</name>
<dbReference type="EMBL" id="CAEZXQ010000049">
    <property type="protein sequence ID" value="CAB4691703.1"/>
    <property type="molecule type" value="Genomic_DNA"/>
</dbReference>
<dbReference type="PIRSF" id="PIRSF021700">
    <property type="entry name" value="3_dmu_93_MTrfase"/>
    <property type="match status" value="1"/>
</dbReference>
<dbReference type="SUPFAM" id="SSF54593">
    <property type="entry name" value="Glyoxalase/Bleomycin resistance protein/Dihydroxybiphenyl dioxygenase"/>
    <property type="match status" value="1"/>
</dbReference>